<feature type="region of interest" description="Disordered" evidence="1">
    <location>
        <begin position="78"/>
        <end position="113"/>
    </location>
</feature>
<protein>
    <submittedName>
        <fullName evidence="2">Uncharacterized protein</fullName>
    </submittedName>
</protein>
<feature type="compositionally biased region" description="Basic and acidic residues" evidence="1">
    <location>
        <begin position="83"/>
        <end position="113"/>
    </location>
</feature>
<dbReference type="AlphaFoldDB" id="A0AA40KHB9"/>
<feature type="non-terminal residue" evidence="2">
    <location>
        <position position="113"/>
    </location>
</feature>
<evidence type="ECO:0000313" key="2">
    <source>
        <dbReference type="EMBL" id="KAK1120305.1"/>
    </source>
</evidence>
<organism evidence="2 3">
    <name type="scientific">Melipona bicolor</name>
    <dbReference type="NCBI Taxonomy" id="60889"/>
    <lineage>
        <taxon>Eukaryota</taxon>
        <taxon>Metazoa</taxon>
        <taxon>Ecdysozoa</taxon>
        <taxon>Arthropoda</taxon>
        <taxon>Hexapoda</taxon>
        <taxon>Insecta</taxon>
        <taxon>Pterygota</taxon>
        <taxon>Neoptera</taxon>
        <taxon>Endopterygota</taxon>
        <taxon>Hymenoptera</taxon>
        <taxon>Apocrita</taxon>
        <taxon>Aculeata</taxon>
        <taxon>Apoidea</taxon>
        <taxon>Anthophila</taxon>
        <taxon>Apidae</taxon>
        <taxon>Melipona</taxon>
    </lineage>
</organism>
<accession>A0AA40KHB9</accession>
<reference evidence="2" key="1">
    <citation type="submission" date="2021-10" db="EMBL/GenBank/DDBJ databases">
        <title>Melipona bicolor Genome sequencing and assembly.</title>
        <authorList>
            <person name="Araujo N.S."/>
            <person name="Arias M.C."/>
        </authorList>
    </citation>
    <scope>NUCLEOTIDE SEQUENCE</scope>
    <source>
        <strain evidence="2">USP_2M_L1-L4_2017</strain>
        <tissue evidence="2">Whole body</tissue>
    </source>
</reference>
<keyword evidence="3" id="KW-1185">Reference proteome</keyword>
<dbReference type="EMBL" id="JAHYIQ010000032">
    <property type="protein sequence ID" value="KAK1120305.1"/>
    <property type="molecule type" value="Genomic_DNA"/>
</dbReference>
<dbReference type="Proteomes" id="UP001177670">
    <property type="component" value="Unassembled WGS sequence"/>
</dbReference>
<name>A0AA40KHB9_9HYME</name>
<gene>
    <name evidence="2" type="ORF">K0M31_012665</name>
</gene>
<comment type="caution">
    <text evidence="2">The sequence shown here is derived from an EMBL/GenBank/DDBJ whole genome shotgun (WGS) entry which is preliminary data.</text>
</comment>
<evidence type="ECO:0000256" key="1">
    <source>
        <dbReference type="SAM" id="MobiDB-lite"/>
    </source>
</evidence>
<proteinExistence type="predicted"/>
<sequence length="113" mass="13432">HVSAKATRRSITLVLRNAELLRIPEKRHENSMNSRTLRNVRIRNILVLRYYRKFELQTQKFRPAGSRSIRKSATVHITYMQDGKGENVRERPQRDSVSEERRKKMEEDKVADV</sequence>
<evidence type="ECO:0000313" key="3">
    <source>
        <dbReference type="Proteomes" id="UP001177670"/>
    </source>
</evidence>